<dbReference type="AlphaFoldDB" id="A0A8X6HUH8"/>
<proteinExistence type="predicted"/>
<feature type="chain" id="PRO_5036443938" evidence="1">
    <location>
        <begin position="19"/>
        <end position="113"/>
    </location>
</feature>
<gene>
    <name evidence="2" type="primary">AVEN_168882_1</name>
    <name evidence="2" type="ORF">TNCT_269141</name>
</gene>
<evidence type="ECO:0000256" key="1">
    <source>
        <dbReference type="SAM" id="SignalP"/>
    </source>
</evidence>
<sequence length="113" mass="13504">MKLLLVVLLGLISCFGYAFEMRINHDPWWMQDLSSNTVQTSYQFQKFPCHKRNANSWSLGCKMFKTTPWPYAPLKKPRKMSEERRRAMMAREWPEWIPPIRMVKLPLDEPPAF</sequence>
<evidence type="ECO:0000313" key="2">
    <source>
        <dbReference type="EMBL" id="GFR30347.1"/>
    </source>
</evidence>
<dbReference type="EMBL" id="BMAO01019407">
    <property type="protein sequence ID" value="GFR30347.1"/>
    <property type="molecule type" value="Genomic_DNA"/>
</dbReference>
<reference evidence="2" key="1">
    <citation type="submission" date="2020-07" db="EMBL/GenBank/DDBJ databases">
        <title>Multicomponent nature underlies the extraordinary mechanical properties of spider dragline silk.</title>
        <authorList>
            <person name="Kono N."/>
            <person name="Nakamura H."/>
            <person name="Mori M."/>
            <person name="Yoshida Y."/>
            <person name="Ohtoshi R."/>
            <person name="Malay A.D."/>
            <person name="Moran D.A.P."/>
            <person name="Tomita M."/>
            <person name="Numata K."/>
            <person name="Arakawa K."/>
        </authorList>
    </citation>
    <scope>NUCLEOTIDE SEQUENCE</scope>
</reference>
<comment type="caution">
    <text evidence="2">The sequence shown here is derived from an EMBL/GenBank/DDBJ whole genome shotgun (WGS) entry which is preliminary data.</text>
</comment>
<feature type="signal peptide" evidence="1">
    <location>
        <begin position="1"/>
        <end position="18"/>
    </location>
</feature>
<dbReference type="Proteomes" id="UP000887116">
    <property type="component" value="Unassembled WGS sequence"/>
</dbReference>
<keyword evidence="3" id="KW-1185">Reference proteome</keyword>
<organism evidence="2 3">
    <name type="scientific">Trichonephila clavata</name>
    <name type="common">Joro spider</name>
    <name type="synonym">Nephila clavata</name>
    <dbReference type="NCBI Taxonomy" id="2740835"/>
    <lineage>
        <taxon>Eukaryota</taxon>
        <taxon>Metazoa</taxon>
        <taxon>Ecdysozoa</taxon>
        <taxon>Arthropoda</taxon>
        <taxon>Chelicerata</taxon>
        <taxon>Arachnida</taxon>
        <taxon>Araneae</taxon>
        <taxon>Araneomorphae</taxon>
        <taxon>Entelegynae</taxon>
        <taxon>Araneoidea</taxon>
        <taxon>Nephilidae</taxon>
        <taxon>Trichonephila</taxon>
    </lineage>
</organism>
<keyword evidence="1" id="KW-0732">Signal</keyword>
<dbReference type="OrthoDB" id="6423733at2759"/>
<evidence type="ECO:0000313" key="3">
    <source>
        <dbReference type="Proteomes" id="UP000887116"/>
    </source>
</evidence>
<name>A0A8X6HUH8_TRICU</name>
<accession>A0A8X6HUH8</accession>
<protein>
    <submittedName>
        <fullName evidence="2">Uncharacterized protein</fullName>
    </submittedName>
</protein>